<evidence type="ECO:0000256" key="1">
    <source>
        <dbReference type="SAM" id="Phobius"/>
    </source>
</evidence>
<sequence>MKYVVQTLKWLALGLVDLVFNLFCVLFLNWWVVFVARPVKPEEWMYSQAKPEWQGLEQRLPNWLKWVETFDASLDTGWIGGYFVPKGTYSKDNLPSFWRRKYYQWRWLNRNSGYGFSYYPLGEVMDQKKWTIQTWQPFDGKHQLFIATATNGLWNINYQGKYGTYKLGWKAWNYWDRDQLKWYSDTKPWGPEWRVPVVMSINPFNRKK</sequence>
<dbReference type="RefSeq" id="YP_009903818.1">
    <property type="nucleotide sequence ID" value="NC_049849.1"/>
</dbReference>
<keyword evidence="1" id="KW-0472">Membrane</keyword>
<keyword evidence="1" id="KW-0812">Transmembrane</keyword>
<dbReference type="InterPro" id="IPR055762">
    <property type="entry name" value="DUF7338"/>
</dbReference>
<evidence type="ECO:0000313" key="3">
    <source>
        <dbReference type="Proteomes" id="UP000320799"/>
    </source>
</evidence>
<dbReference type="Proteomes" id="UP000320799">
    <property type="component" value="Segment"/>
</dbReference>
<reference evidence="2 3" key="1">
    <citation type="submission" date="2019-06" db="EMBL/GenBank/DDBJ databases">
        <authorList>
            <person name="Kincaid V.D."/>
            <person name="Fuller A."/>
            <person name="Hodges K."/>
            <person name="Bansal M."/>
            <person name="Essig J."/>
            <person name="Johnson A."/>
        </authorList>
    </citation>
    <scope>NUCLEOTIDE SEQUENCE [LARGE SCALE GENOMIC DNA]</scope>
</reference>
<dbReference type="EMBL" id="MN094788">
    <property type="protein sequence ID" value="QDH83619.1"/>
    <property type="molecule type" value="Genomic_DNA"/>
</dbReference>
<feature type="transmembrane region" description="Helical" evidence="1">
    <location>
        <begin position="12"/>
        <end position="36"/>
    </location>
</feature>
<organism evidence="2 3">
    <name type="scientific">Achromobacter phage Motura</name>
    <dbReference type="NCBI Taxonomy" id="2591403"/>
    <lineage>
        <taxon>Viruses</taxon>
        <taxon>Duplodnaviria</taxon>
        <taxon>Heunggongvirae</taxon>
        <taxon>Uroviricota</taxon>
        <taxon>Caudoviricetes</taxon>
        <taxon>Moturavirus</taxon>
        <taxon>Moturavirus motura</taxon>
    </lineage>
</organism>
<keyword evidence="3" id="KW-1185">Reference proteome</keyword>
<accession>A0A514CT08</accession>
<name>A0A514CT08_9CAUD</name>
<protein>
    <submittedName>
        <fullName evidence="2">Uncharacterized protein</fullName>
    </submittedName>
</protein>
<dbReference type="Pfam" id="PF24027">
    <property type="entry name" value="DUF7338"/>
    <property type="match status" value="1"/>
</dbReference>
<evidence type="ECO:0000313" key="2">
    <source>
        <dbReference type="EMBL" id="QDH83619.1"/>
    </source>
</evidence>
<keyword evidence="1" id="KW-1133">Transmembrane helix</keyword>
<dbReference type="KEGG" id="vg:56136094"/>
<dbReference type="GeneID" id="56136094"/>
<proteinExistence type="predicted"/>